<comment type="similarity">
    <text evidence="2">Belongs to the AAA ATPase family. BCS1 subfamily.</text>
</comment>
<evidence type="ECO:0000313" key="9">
    <source>
        <dbReference type="Proteomes" id="UP000467840"/>
    </source>
</evidence>
<dbReference type="Gene3D" id="3.40.30.10">
    <property type="entry name" value="Glutaredoxin"/>
    <property type="match status" value="1"/>
</dbReference>
<gene>
    <name evidence="8" type="ORF">GH714_034297</name>
</gene>
<organism evidence="8 9">
    <name type="scientific">Hevea brasiliensis</name>
    <name type="common">Para rubber tree</name>
    <name type="synonym">Siphonia brasiliensis</name>
    <dbReference type="NCBI Taxonomy" id="3981"/>
    <lineage>
        <taxon>Eukaryota</taxon>
        <taxon>Viridiplantae</taxon>
        <taxon>Streptophyta</taxon>
        <taxon>Embryophyta</taxon>
        <taxon>Tracheophyta</taxon>
        <taxon>Spermatophyta</taxon>
        <taxon>Magnoliopsida</taxon>
        <taxon>eudicotyledons</taxon>
        <taxon>Gunneridae</taxon>
        <taxon>Pentapetalae</taxon>
        <taxon>rosids</taxon>
        <taxon>fabids</taxon>
        <taxon>Malpighiales</taxon>
        <taxon>Euphorbiaceae</taxon>
        <taxon>Crotonoideae</taxon>
        <taxon>Micrandreae</taxon>
        <taxon>Hevea</taxon>
    </lineage>
</organism>
<dbReference type="Pfam" id="PF00085">
    <property type="entry name" value="Thioredoxin"/>
    <property type="match status" value="1"/>
</dbReference>
<comment type="caution">
    <text evidence="8">The sequence shown here is derived from an EMBL/GenBank/DDBJ whole genome shotgun (WGS) entry which is preliminary data.</text>
</comment>
<keyword evidence="3" id="KW-0378">Hydrolase</keyword>
<keyword evidence="4" id="KW-0460">Magnesium</keyword>
<dbReference type="InterPro" id="IPR013766">
    <property type="entry name" value="Thioredoxin_domain"/>
</dbReference>
<dbReference type="Gene3D" id="6.10.280.40">
    <property type="match status" value="1"/>
</dbReference>
<name>A0A6A6MIW7_HEVBR</name>
<dbReference type="AlphaFoldDB" id="A0A6A6MIW7"/>
<evidence type="ECO:0000256" key="6">
    <source>
        <dbReference type="SAM" id="MobiDB-lite"/>
    </source>
</evidence>
<dbReference type="SUPFAM" id="SSF52540">
    <property type="entry name" value="P-loop containing nucleoside triphosphate hydrolases"/>
    <property type="match status" value="1"/>
</dbReference>
<evidence type="ECO:0000256" key="2">
    <source>
        <dbReference type="ARBA" id="ARBA00007448"/>
    </source>
</evidence>
<dbReference type="InterPro" id="IPR003593">
    <property type="entry name" value="AAA+_ATPase"/>
</dbReference>
<reference evidence="8 9" key="1">
    <citation type="journal article" date="2020" name="Mol. Plant">
        <title>The Chromosome-Based Rubber Tree Genome Provides New Insights into Spurge Genome Evolution and Rubber Biosynthesis.</title>
        <authorList>
            <person name="Liu J."/>
            <person name="Shi C."/>
            <person name="Shi C.C."/>
            <person name="Li W."/>
            <person name="Zhang Q.J."/>
            <person name="Zhang Y."/>
            <person name="Li K."/>
            <person name="Lu H.F."/>
            <person name="Shi C."/>
            <person name="Zhu S.T."/>
            <person name="Xiao Z.Y."/>
            <person name="Nan H."/>
            <person name="Yue Y."/>
            <person name="Zhu X.G."/>
            <person name="Wu Y."/>
            <person name="Hong X.N."/>
            <person name="Fan G.Y."/>
            <person name="Tong Y."/>
            <person name="Zhang D."/>
            <person name="Mao C.L."/>
            <person name="Liu Y.L."/>
            <person name="Hao S.J."/>
            <person name="Liu W.Q."/>
            <person name="Lv M.Q."/>
            <person name="Zhang H.B."/>
            <person name="Liu Y."/>
            <person name="Hu-Tang G.R."/>
            <person name="Wang J.P."/>
            <person name="Wang J.H."/>
            <person name="Sun Y.H."/>
            <person name="Ni S.B."/>
            <person name="Chen W.B."/>
            <person name="Zhang X.C."/>
            <person name="Jiao Y.N."/>
            <person name="Eichler E.E."/>
            <person name="Li G.H."/>
            <person name="Liu X."/>
            <person name="Gao L.Z."/>
        </authorList>
    </citation>
    <scope>NUCLEOTIDE SEQUENCE [LARGE SCALE GENOMIC DNA]</scope>
    <source>
        <strain evidence="9">cv. GT1</strain>
        <tissue evidence="8">Leaf</tissue>
    </source>
</reference>
<dbReference type="SMART" id="SM00382">
    <property type="entry name" value="AAA"/>
    <property type="match status" value="1"/>
</dbReference>
<sequence length="745" mass="85009">MPQSVSGLFSVYASLAASVMLVRSMANEFIPYELRSYLSSAIHYLFSPLSSNLTLVIDEYSGITRNQVYDAAETYLRTKISPSTDRLKVSKTPRQKNFSIAIEKGEEVNDFYEDMKLKWRYVCIEPQNNNHHYSGGGEKRCFELSFNKKYKDRVMGSYLPFVMARANSIKEEEKVIKLYNRDCPMGDDDGGGGMWGSINLEHPATFDTMAMDSALKKMIIDDMEMFVRRKEFYKKVGKAWKRGYLLYGPPGTGKSSLIAAMANYLKFDIYDLELTSIYSNSDLRRILLSTTNRSILVIEDIDCSVEMQDRQQNVDFEAPCSSSRLTLSGILNFIDGLWSSCGDERIIIFTTNHKDRLDPALLRPGRMDVHINLSYCTTQGFNLLASNYLGIQCKYHRLYGEIEGLIENTNVTPAEVAEELMKTEDVDIALDGLVKFLKRKNSQAKDEANGKVEDQETKRQKLDDDKKSLPIKNKRRILRTANPLYFSKGLENEQTRKTREISIAICSTAQYLMKKRRDMDPNSVKSTLSNLAFGNVMAAAARDYQKELIAQDKAQTSSSINQEVDLDELMDDPELEKLHADRIAALKREVEKREALKKQGHGEYREISEGDFLGEVTGSEKVICHFYHREFYRCKIMDKHWKALAQSHLDTKFIKLDAENAPFFVTKLGVKTLPCVILFRKGVAIDRLIGFQDLGGKDDFTTKSLEILLMKKGIISEKEDNEEDDYPESRRKTVRSSVDPDSDSD</sequence>
<dbReference type="GO" id="GO:0016887">
    <property type="term" value="F:ATP hydrolysis activity"/>
    <property type="evidence" value="ECO:0007669"/>
    <property type="project" value="InterPro"/>
</dbReference>
<keyword evidence="9" id="KW-1185">Reference proteome</keyword>
<comment type="cofactor">
    <cofactor evidence="1">
        <name>Mg(2+)</name>
        <dbReference type="ChEBI" id="CHEBI:18420"/>
    </cofactor>
</comment>
<dbReference type="Proteomes" id="UP000467840">
    <property type="component" value="Chromosome 14"/>
</dbReference>
<dbReference type="GO" id="GO:0006950">
    <property type="term" value="P:response to stress"/>
    <property type="evidence" value="ECO:0007669"/>
    <property type="project" value="UniProtKB-ARBA"/>
</dbReference>
<dbReference type="Pfam" id="PF14363">
    <property type="entry name" value="AAA_assoc"/>
    <property type="match status" value="1"/>
</dbReference>
<protein>
    <recommendedName>
        <fullName evidence="7">AAA+ ATPase domain-containing protein</fullName>
    </recommendedName>
</protein>
<evidence type="ECO:0000259" key="7">
    <source>
        <dbReference type="SMART" id="SM00382"/>
    </source>
</evidence>
<dbReference type="GO" id="GO:0005524">
    <property type="term" value="F:ATP binding"/>
    <property type="evidence" value="ECO:0007669"/>
    <property type="project" value="InterPro"/>
</dbReference>
<proteinExistence type="inferred from homology"/>
<dbReference type="PROSITE" id="PS00674">
    <property type="entry name" value="AAA"/>
    <property type="match status" value="1"/>
</dbReference>
<dbReference type="Pfam" id="PF00004">
    <property type="entry name" value="AAA"/>
    <property type="match status" value="1"/>
</dbReference>
<dbReference type="EMBL" id="JAAGAX010000006">
    <property type="protein sequence ID" value="KAF2312338.1"/>
    <property type="molecule type" value="Genomic_DNA"/>
</dbReference>
<dbReference type="InterPro" id="IPR027417">
    <property type="entry name" value="P-loop_NTPase"/>
</dbReference>
<dbReference type="CDD" id="cd19510">
    <property type="entry name" value="RecA-like_BCS1"/>
    <property type="match status" value="1"/>
</dbReference>
<evidence type="ECO:0000313" key="8">
    <source>
        <dbReference type="EMBL" id="KAF2312338.1"/>
    </source>
</evidence>
<dbReference type="PANTHER" id="PTHR23070">
    <property type="entry name" value="BCS1 AAA-TYPE ATPASE"/>
    <property type="match status" value="1"/>
</dbReference>
<feature type="domain" description="AAA+ ATPase" evidence="7">
    <location>
        <begin position="240"/>
        <end position="377"/>
    </location>
</feature>
<feature type="region of interest" description="Disordered" evidence="6">
    <location>
        <begin position="719"/>
        <end position="745"/>
    </location>
</feature>
<evidence type="ECO:0000256" key="5">
    <source>
        <dbReference type="ARBA" id="ARBA00049360"/>
    </source>
</evidence>
<feature type="region of interest" description="Disordered" evidence="6">
    <location>
        <begin position="444"/>
        <end position="466"/>
    </location>
</feature>
<evidence type="ECO:0000256" key="1">
    <source>
        <dbReference type="ARBA" id="ARBA00001946"/>
    </source>
</evidence>
<dbReference type="InterPro" id="IPR003959">
    <property type="entry name" value="ATPase_AAA_core"/>
</dbReference>
<dbReference type="InterPro" id="IPR058017">
    <property type="entry name" value="At3g28540-like_C"/>
</dbReference>
<dbReference type="InterPro" id="IPR050747">
    <property type="entry name" value="Mitochondrial_chaperone_BCS1"/>
</dbReference>
<dbReference type="InterPro" id="IPR025753">
    <property type="entry name" value="AAA_N_dom"/>
</dbReference>
<evidence type="ECO:0000256" key="3">
    <source>
        <dbReference type="ARBA" id="ARBA00022801"/>
    </source>
</evidence>
<dbReference type="SUPFAM" id="SSF52833">
    <property type="entry name" value="Thioredoxin-like"/>
    <property type="match status" value="1"/>
</dbReference>
<accession>A0A6A6MIW7</accession>
<comment type="catalytic activity">
    <reaction evidence="5">
        <text>ATP + H2O = ADP + phosphate + H(+)</text>
        <dbReference type="Rhea" id="RHEA:13065"/>
        <dbReference type="ChEBI" id="CHEBI:15377"/>
        <dbReference type="ChEBI" id="CHEBI:15378"/>
        <dbReference type="ChEBI" id="CHEBI:30616"/>
        <dbReference type="ChEBI" id="CHEBI:43474"/>
        <dbReference type="ChEBI" id="CHEBI:456216"/>
    </reaction>
</comment>
<evidence type="ECO:0000256" key="4">
    <source>
        <dbReference type="ARBA" id="ARBA00022842"/>
    </source>
</evidence>
<dbReference type="Gene3D" id="3.40.50.300">
    <property type="entry name" value="P-loop containing nucleotide triphosphate hydrolases"/>
    <property type="match status" value="1"/>
</dbReference>
<dbReference type="CDD" id="cd02989">
    <property type="entry name" value="Phd_like_TxnDC9"/>
    <property type="match status" value="1"/>
</dbReference>
<dbReference type="Pfam" id="PF25568">
    <property type="entry name" value="AAA_lid_At3g28540"/>
    <property type="match status" value="1"/>
</dbReference>
<dbReference type="InterPro" id="IPR036249">
    <property type="entry name" value="Thioredoxin-like_sf"/>
</dbReference>
<dbReference type="InterPro" id="IPR003960">
    <property type="entry name" value="ATPase_AAA_CS"/>
</dbReference>